<dbReference type="Pfam" id="PF24621">
    <property type="entry name" value="DHQS_C"/>
    <property type="match status" value="1"/>
</dbReference>
<keyword evidence="9" id="KW-0057">Aromatic amino acid biosynthesis</keyword>
<gene>
    <name evidence="9 13" type="primary">aroB</name>
    <name evidence="13" type="ORF">G3M99_01490</name>
</gene>
<keyword evidence="6 9" id="KW-0520">NAD</keyword>
<feature type="binding site" evidence="9">
    <location>
        <position position="247"/>
    </location>
    <ligand>
        <name>Zn(2+)</name>
        <dbReference type="ChEBI" id="CHEBI:29105"/>
    </ligand>
</feature>
<dbReference type="SUPFAM" id="SSF56796">
    <property type="entry name" value="Dehydroquinate synthase-like"/>
    <property type="match status" value="1"/>
</dbReference>
<keyword evidence="9" id="KW-0963">Cytoplasm</keyword>
<sequence>MKEITVKSNIRPYKVYMDNDLNKLYLALSENKIKNTDKFIIITDSKVYSIYKKNIKSFMRKFHYDIFVMDEGEENKSYKTIDRIYKFLIENNCDRNTVLFALGGGIVGDITGYVAATYMRGIRYVSIPTTLLSQVDSSVGGKVAYNLNNVKNVIGTFYDPTFVFISVNFLKTLEEKEFINGLCEVIKYGVIKKQEILKYITDNLKGILELENDKLLHIVKECIKIKSEVVESDYNDLGYRNILNFGHTVGHGIEIDSNHKVSHGIAVALGMLVAIKISEDKLNLNESFYEELETLYKKINIPTTYKVDNRKGFLYSINHDKKMENNKIKFTLLEDINKCLTKIEVDEEEILKAIDKSIGRNF</sequence>
<dbReference type="CDD" id="cd08195">
    <property type="entry name" value="DHQS"/>
    <property type="match status" value="1"/>
</dbReference>
<dbReference type="Gene3D" id="3.40.50.1970">
    <property type="match status" value="1"/>
</dbReference>
<dbReference type="Proteomes" id="UP000481872">
    <property type="component" value="Unassembled WGS sequence"/>
</dbReference>
<feature type="binding site" evidence="9">
    <location>
        <position position="142"/>
    </location>
    <ligand>
        <name>NAD(+)</name>
        <dbReference type="ChEBI" id="CHEBI:57540"/>
    </ligand>
</feature>
<name>A0A6M0GY78_9CLOT</name>
<dbReference type="FunFam" id="3.40.50.1970:FF:000007">
    <property type="entry name" value="Pentafunctional AROM polypeptide"/>
    <property type="match status" value="1"/>
</dbReference>
<evidence type="ECO:0000256" key="8">
    <source>
        <dbReference type="ARBA" id="ARBA00023285"/>
    </source>
</evidence>
<feature type="domain" description="3-dehydroquinate synthase N-terminal" evidence="11">
    <location>
        <begin position="67"/>
        <end position="179"/>
    </location>
</feature>
<feature type="binding site" evidence="9">
    <location>
        <position position="263"/>
    </location>
    <ligand>
        <name>Zn(2+)</name>
        <dbReference type="ChEBI" id="CHEBI:29105"/>
    </ligand>
</feature>
<evidence type="ECO:0000256" key="6">
    <source>
        <dbReference type="ARBA" id="ARBA00023027"/>
    </source>
</evidence>
<reference evidence="13 14" key="1">
    <citation type="submission" date="2020-02" db="EMBL/GenBank/DDBJ databases">
        <title>Genome assembly of a novel Clostridium senegalense strain.</title>
        <authorList>
            <person name="Gupta T.B."/>
            <person name="Jauregui R."/>
            <person name="Maclean P."/>
            <person name="Nawarathana A."/>
            <person name="Brightwell G."/>
        </authorList>
    </citation>
    <scope>NUCLEOTIDE SEQUENCE [LARGE SCALE GENOMIC DNA]</scope>
    <source>
        <strain evidence="13 14">AGRFS4</strain>
    </source>
</reference>
<keyword evidence="7 9" id="KW-0456">Lyase</keyword>
<dbReference type="Pfam" id="PF01761">
    <property type="entry name" value="DHQ_synthase"/>
    <property type="match status" value="1"/>
</dbReference>
<comment type="caution">
    <text evidence="9">Lacks conserved residue(s) required for the propagation of feature annotation.</text>
</comment>
<dbReference type="InterPro" id="IPR056179">
    <property type="entry name" value="DHQS_C"/>
</dbReference>
<dbReference type="RefSeq" id="WP_061994861.1">
    <property type="nucleotide sequence ID" value="NZ_JAAGPU010000001.1"/>
</dbReference>
<dbReference type="InterPro" id="IPR016037">
    <property type="entry name" value="DHQ_synth_AroB"/>
</dbReference>
<feature type="binding site" evidence="9">
    <location>
        <position position="151"/>
    </location>
    <ligand>
        <name>NAD(+)</name>
        <dbReference type="ChEBI" id="CHEBI:57540"/>
    </ligand>
</feature>
<evidence type="ECO:0000256" key="2">
    <source>
        <dbReference type="ARBA" id="ARBA00001947"/>
    </source>
</evidence>
<evidence type="ECO:0000256" key="5">
    <source>
        <dbReference type="ARBA" id="ARBA00022833"/>
    </source>
</evidence>
<keyword evidence="3 9" id="KW-0479">Metal-binding</keyword>
<dbReference type="EMBL" id="JAAGPU010000001">
    <property type="protein sequence ID" value="NEU03546.1"/>
    <property type="molecule type" value="Genomic_DNA"/>
</dbReference>
<dbReference type="InterPro" id="IPR030963">
    <property type="entry name" value="DHQ_synth_fam"/>
</dbReference>
<protein>
    <recommendedName>
        <fullName evidence="9 10">3-dehydroquinate synthase</fullName>
        <shortName evidence="9">DHQS</shortName>
        <ecNumber evidence="9 10">4.2.3.4</ecNumber>
    </recommendedName>
</protein>
<dbReference type="InterPro" id="IPR030960">
    <property type="entry name" value="DHQS/DOIS_N"/>
</dbReference>
<dbReference type="PANTHER" id="PTHR43622">
    <property type="entry name" value="3-DEHYDROQUINATE SYNTHASE"/>
    <property type="match status" value="1"/>
</dbReference>
<dbReference type="PIRSF" id="PIRSF001455">
    <property type="entry name" value="DHQ_synth"/>
    <property type="match status" value="1"/>
</dbReference>
<dbReference type="InterPro" id="IPR050071">
    <property type="entry name" value="Dehydroquinate_synthase"/>
</dbReference>
<evidence type="ECO:0000256" key="1">
    <source>
        <dbReference type="ARBA" id="ARBA00001911"/>
    </source>
</evidence>
<feature type="binding site" evidence="9">
    <location>
        <begin position="169"/>
        <end position="172"/>
    </location>
    <ligand>
        <name>NAD(+)</name>
        <dbReference type="ChEBI" id="CHEBI:57540"/>
    </ligand>
</feature>
<dbReference type="GO" id="GO:0008652">
    <property type="term" value="P:amino acid biosynthetic process"/>
    <property type="evidence" value="ECO:0007669"/>
    <property type="project" value="UniProtKB-KW"/>
</dbReference>
<comment type="catalytic activity">
    <reaction evidence="9">
        <text>7-phospho-2-dehydro-3-deoxy-D-arabino-heptonate = 3-dehydroquinate + phosphate</text>
        <dbReference type="Rhea" id="RHEA:21968"/>
        <dbReference type="ChEBI" id="CHEBI:32364"/>
        <dbReference type="ChEBI" id="CHEBI:43474"/>
        <dbReference type="ChEBI" id="CHEBI:58394"/>
        <dbReference type="EC" id="4.2.3.4"/>
    </reaction>
</comment>
<dbReference type="AlphaFoldDB" id="A0A6M0GY78"/>
<comment type="cofactor">
    <cofactor evidence="9">
        <name>Co(2+)</name>
        <dbReference type="ChEBI" id="CHEBI:48828"/>
    </cofactor>
    <cofactor evidence="9">
        <name>Zn(2+)</name>
        <dbReference type="ChEBI" id="CHEBI:29105"/>
    </cofactor>
    <text evidence="9">Binds 1 divalent metal cation per subunit. Can use either Co(2+) or Zn(2+).</text>
</comment>
<keyword evidence="14" id="KW-1185">Reference proteome</keyword>
<dbReference type="NCBIfam" id="TIGR01357">
    <property type="entry name" value="aroB"/>
    <property type="match status" value="1"/>
</dbReference>
<comment type="caution">
    <text evidence="13">The sequence shown here is derived from an EMBL/GenBank/DDBJ whole genome shotgun (WGS) entry which is preliminary data.</text>
</comment>
<organism evidence="13 14">
    <name type="scientific">Clostridium senegalense</name>
    <dbReference type="NCBI Taxonomy" id="1465809"/>
    <lineage>
        <taxon>Bacteria</taxon>
        <taxon>Bacillati</taxon>
        <taxon>Bacillota</taxon>
        <taxon>Clostridia</taxon>
        <taxon>Eubacteriales</taxon>
        <taxon>Clostridiaceae</taxon>
        <taxon>Clostridium</taxon>
    </lineage>
</organism>
<keyword evidence="5 9" id="KW-0862">Zinc</keyword>
<evidence type="ECO:0000259" key="12">
    <source>
        <dbReference type="Pfam" id="PF24621"/>
    </source>
</evidence>
<dbReference type="EC" id="4.2.3.4" evidence="9 10"/>
<comment type="function">
    <text evidence="9">Catalyzes the conversion of 3-deoxy-D-arabino-heptulosonate 7-phosphate (DAHP) to dehydroquinate (DHQ).</text>
</comment>
<dbReference type="GO" id="GO:0046872">
    <property type="term" value="F:metal ion binding"/>
    <property type="evidence" value="ECO:0007669"/>
    <property type="project" value="UniProtKB-KW"/>
</dbReference>
<comment type="cofactor">
    <cofactor evidence="2">
        <name>Zn(2+)</name>
        <dbReference type="ChEBI" id="CHEBI:29105"/>
    </cofactor>
</comment>
<dbReference type="UniPathway" id="UPA00053">
    <property type="reaction ID" value="UER00085"/>
</dbReference>
<feature type="domain" description="3-dehydroquinate synthase C-terminal" evidence="12">
    <location>
        <begin position="181"/>
        <end position="322"/>
    </location>
</feature>
<comment type="subcellular location">
    <subcellularLocation>
        <location evidence="9">Cytoplasm</location>
    </subcellularLocation>
</comment>
<dbReference type="HAMAP" id="MF_00110">
    <property type="entry name" value="DHQ_synthase"/>
    <property type="match status" value="1"/>
</dbReference>
<evidence type="ECO:0000313" key="14">
    <source>
        <dbReference type="Proteomes" id="UP000481872"/>
    </source>
</evidence>
<keyword evidence="9" id="KW-0028">Amino-acid biosynthesis</keyword>
<keyword evidence="4 9" id="KW-0547">Nucleotide-binding</keyword>
<comment type="pathway">
    <text evidence="9">Metabolic intermediate biosynthesis; chorismate biosynthesis; chorismate from D-erythrose 4-phosphate and phosphoenolpyruvate: step 2/7.</text>
</comment>
<feature type="binding site" evidence="9">
    <location>
        <begin position="71"/>
        <end position="76"/>
    </location>
    <ligand>
        <name>NAD(+)</name>
        <dbReference type="ChEBI" id="CHEBI:57540"/>
    </ligand>
</feature>
<feature type="binding site" evidence="9">
    <location>
        <begin position="129"/>
        <end position="130"/>
    </location>
    <ligand>
        <name>NAD(+)</name>
        <dbReference type="ChEBI" id="CHEBI:57540"/>
    </ligand>
</feature>
<dbReference type="GO" id="GO:0009423">
    <property type="term" value="P:chorismate biosynthetic process"/>
    <property type="evidence" value="ECO:0007669"/>
    <property type="project" value="UniProtKB-UniRule"/>
</dbReference>
<dbReference type="Gene3D" id="1.20.1090.10">
    <property type="entry name" value="Dehydroquinate synthase-like - alpha domain"/>
    <property type="match status" value="1"/>
</dbReference>
<evidence type="ECO:0000256" key="4">
    <source>
        <dbReference type="ARBA" id="ARBA00022741"/>
    </source>
</evidence>
<dbReference type="GO" id="GO:0005737">
    <property type="term" value="C:cytoplasm"/>
    <property type="evidence" value="ECO:0007669"/>
    <property type="project" value="UniProtKB-SubCell"/>
</dbReference>
<evidence type="ECO:0000256" key="9">
    <source>
        <dbReference type="HAMAP-Rule" id="MF_00110"/>
    </source>
</evidence>
<evidence type="ECO:0000256" key="7">
    <source>
        <dbReference type="ARBA" id="ARBA00023239"/>
    </source>
</evidence>
<evidence type="ECO:0000256" key="10">
    <source>
        <dbReference type="NCBIfam" id="TIGR01357"/>
    </source>
</evidence>
<keyword evidence="8 9" id="KW-0170">Cobalt</keyword>
<comment type="cofactor">
    <cofactor evidence="1 9">
        <name>NAD(+)</name>
        <dbReference type="ChEBI" id="CHEBI:57540"/>
    </cofactor>
</comment>
<dbReference type="GO" id="GO:0000166">
    <property type="term" value="F:nucleotide binding"/>
    <property type="evidence" value="ECO:0007669"/>
    <property type="project" value="UniProtKB-KW"/>
</dbReference>
<dbReference type="GO" id="GO:0009073">
    <property type="term" value="P:aromatic amino acid family biosynthetic process"/>
    <property type="evidence" value="ECO:0007669"/>
    <property type="project" value="UniProtKB-KW"/>
</dbReference>
<feature type="binding site" evidence="9">
    <location>
        <position position="184"/>
    </location>
    <ligand>
        <name>Zn(2+)</name>
        <dbReference type="ChEBI" id="CHEBI:29105"/>
    </ligand>
</feature>
<dbReference type="PANTHER" id="PTHR43622:SF1">
    <property type="entry name" value="3-DEHYDROQUINATE SYNTHASE"/>
    <property type="match status" value="1"/>
</dbReference>
<evidence type="ECO:0000256" key="3">
    <source>
        <dbReference type="ARBA" id="ARBA00022723"/>
    </source>
</evidence>
<evidence type="ECO:0000313" key="13">
    <source>
        <dbReference type="EMBL" id="NEU03546.1"/>
    </source>
</evidence>
<comment type="similarity">
    <text evidence="9">Belongs to the sugar phosphate cyclases superfamily. Dehydroquinate synthase family.</text>
</comment>
<proteinExistence type="inferred from homology"/>
<evidence type="ECO:0000259" key="11">
    <source>
        <dbReference type="Pfam" id="PF01761"/>
    </source>
</evidence>
<accession>A0A6M0GY78</accession>
<dbReference type="GO" id="GO:0003856">
    <property type="term" value="F:3-dehydroquinate synthase activity"/>
    <property type="evidence" value="ECO:0007669"/>
    <property type="project" value="UniProtKB-UniRule"/>
</dbReference>